<evidence type="ECO:0000313" key="1">
    <source>
        <dbReference type="EMBL" id="OYD15677.1"/>
    </source>
</evidence>
<name>A0A235BV98_UNCW3</name>
<gene>
    <name evidence="1" type="ORF">CH330_05055</name>
</gene>
<dbReference type="AlphaFoldDB" id="A0A235BV98"/>
<dbReference type="EMBL" id="NOZP01000089">
    <property type="protein sequence ID" value="OYD15677.1"/>
    <property type="molecule type" value="Genomic_DNA"/>
</dbReference>
<evidence type="ECO:0000313" key="2">
    <source>
        <dbReference type="Proteomes" id="UP000215559"/>
    </source>
</evidence>
<proteinExistence type="predicted"/>
<sequence>MTIGELQVSFQILQHCAPSAVILSELPRIIGRVAEFGFVTLFLAGLAGAGSLENIPTDPWVYADLDLLKTSGLIRSMVSTSRPWTRTEAAVLGCVIWLGSFYASEGNRRSP</sequence>
<dbReference type="Proteomes" id="UP000215559">
    <property type="component" value="Unassembled WGS sequence"/>
</dbReference>
<protein>
    <submittedName>
        <fullName evidence="1">Uncharacterized protein</fullName>
    </submittedName>
</protein>
<organism evidence="1 2">
    <name type="scientific">candidate division WOR-3 bacterium JGI_Cruoil_03_51_56</name>
    <dbReference type="NCBI Taxonomy" id="1973747"/>
    <lineage>
        <taxon>Bacteria</taxon>
        <taxon>Bacteria division WOR-3</taxon>
    </lineage>
</organism>
<accession>A0A235BV98</accession>
<reference evidence="1 2" key="1">
    <citation type="submission" date="2017-07" db="EMBL/GenBank/DDBJ databases">
        <title>Recovery of genomes from metagenomes via a dereplication, aggregation, and scoring strategy.</title>
        <authorList>
            <person name="Sieber C.M."/>
            <person name="Probst A.J."/>
            <person name="Sharrar A."/>
            <person name="Thomas B.C."/>
            <person name="Hess M."/>
            <person name="Tringe S.G."/>
            <person name="Banfield J.F."/>
        </authorList>
    </citation>
    <scope>NUCLEOTIDE SEQUENCE [LARGE SCALE GENOMIC DNA]</scope>
    <source>
        <strain evidence="1">JGI_Cruoil_03_51_56</strain>
    </source>
</reference>
<comment type="caution">
    <text evidence="1">The sequence shown here is derived from an EMBL/GenBank/DDBJ whole genome shotgun (WGS) entry which is preliminary data.</text>
</comment>